<dbReference type="CDD" id="cd13585">
    <property type="entry name" value="PBP2_TMBP_like"/>
    <property type="match status" value="1"/>
</dbReference>
<dbReference type="InterPro" id="IPR006059">
    <property type="entry name" value="SBP"/>
</dbReference>
<protein>
    <submittedName>
        <fullName evidence="7">ABC transporter substrate-binding protein</fullName>
    </submittedName>
</protein>
<evidence type="ECO:0000256" key="4">
    <source>
        <dbReference type="ARBA" id="ARBA00022729"/>
    </source>
</evidence>
<feature type="chain" id="PRO_5045181458" evidence="6">
    <location>
        <begin position="24"/>
        <end position="479"/>
    </location>
</feature>
<dbReference type="Proteomes" id="UP001596047">
    <property type="component" value="Unassembled WGS sequence"/>
</dbReference>
<gene>
    <name evidence="7" type="ORF">ACFPYJ_09840</name>
</gene>
<dbReference type="PROSITE" id="PS51257">
    <property type="entry name" value="PROKAR_LIPOPROTEIN"/>
    <property type="match status" value="1"/>
</dbReference>
<comment type="subcellular location">
    <subcellularLocation>
        <location evidence="1">Cell envelope</location>
    </subcellularLocation>
</comment>
<feature type="compositionally biased region" description="Low complexity" evidence="5">
    <location>
        <begin position="30"/>
        <end position="42"/>
    </location>
</feature>
<evidence type="ECO:0000313" key="8">
    <source>
        <dbReference type="Proteomes" id="UP001596047"/>
    </source>
</evidence>
<sequence>MTKQWKSASVILVSILMAMTVLTACTKSDSGNNNSSSQGAANTEKTNANAGTAEAGSKDPITLRLTAWGAPDEIAAFKKAVAKFESTHSNIKVDFQAISADYDTKLTTMVAGNDEPDVAMMESGTIAYPLAEQGKFLNLQDFLDKDTEITPDALVPNITYSTEPGNVIGIAPGPESFALFYNEDVFKEAGLTPPPAKAADAWTWDEFVEVAKKLTIDNKGKNAAEEGFDPKNIKQFGINLPTWWGSYSNFIYSNGGDFLSEDGKTFGLNQPEAVEAIQKLADLINVYHVAPSPVQAKNIPGTNVALQTKKVAMAFDGQWASTGLAQSKFNYNVGVLPVMKDPMTTVVCGMFSIFKSSKHPQESWELLKALIDPDASLDLITAGTWMPSHKDWYTDAALLSKWTENLDSRPSGYKDAVVDIILNHSHPTPTAYVKNFNKIMDVVNPALDKVWFGKQTAKEAMDSIAAKAQEQVQGRRDVK</sequence>
<evidence type="ECO:0000256" key="2">
    <source>
        <dbReference type="ARBA" id="ARBA00008520"/>
    </source>
</evidence>
<feature type="signal peptide" evidence="6">
    <location>
        <begin position="1"/>
        <end position="23"/>
    </location>
</feature>
<dbReference type="PANTHER" id="PTHR43649">
    <property type="entry name" value="ARABINOSE-BINDING PROTEIN-RELATED"/>
    <property type="match status" value="1"/>
</dbReference>
<dbReference type="InterPro" id="IPR050490">
    <property type="entry name" value="Bact_solute-bd_prot1"/>
</dbReference>
<evidence type="ECO:0000313" key="7">
    <source>
        <dbReference type="EMBL" id="MFC5649428.1"/>
    </source>
</evidence>
<keyword evidence="3" id="KW-0813">Transport</keyword>
<keyword evidence="4 6" id="KW-0732">Signal</keyword>
<name>A0ABW0VW25_9BACL</name>
<evidence type="ECO:0000256" key="3">
    <source>
        <dbReference type="ARBA" id="ARBA00022448"/>
    </source>
</evidence>
<dbReference type="SUPFAM" id="SSF53850">
    <property type="entry name" value="Periplasmic binding protein-like II"/>
    <property type="match status" value="1"/>
</dbReference>
<comment type="caution">
    <text evidence="7">The sequence shown here is derived from an EMBL/GenBank/DDBJ whole genome shotgun (WGS) entry which is preliminary data.</text>
</comment>
<proteinExistence type="inferred from homology"/>
<dbReference type="PANTHER" id="PTHR43649:SF31">
    <property type="entry name" value="SN-GLYCEROL-3-PHOSPHATE-BINDING PERIPLASMIC PROTEIN UGPB"/>
    <property type="match status" value="1"/>
</dbReference>
<dbReference type="Pfam" id="PF01547">
    <property type="entry name" value="SBP_bac_1"/>
    <property type="match status" value="1"/>
</dbReference>
<dbReference type="RefSeq" id="WP_379187935.1">
    <property type="nucleotide sequence ID" value="NZ_JBHSOW010000032.1"/>
</dbReference>
<comment type="similarity">
    <text evidence="2">Belongs to the bacterial solute-binding protein 1 family.</text>
</comment>
<reference evidence="8" key="1">
    <citation type="journal article" date="2019" name="Int. J. Syst. Evol. Microbiol.">
        <title>The Global Catalogue of Microorganisms (GCM) 10K type strain sequencing project: providing services to taxonomists for standard genome sequencing and annotation.</title>
        <authorList>
            <consortium name="The Broad Institute Genomics Platform"/>
            <consortium name="The Broad Institute Genome Sequencing Center for Infectious Disease"/>
            <person name="Wu L."/>
            <person name="Ma J."/>
        </authorList>
    </citation>
    <scope>NUCLEOTIDE SEQUENCE [LARGE SCALE GENOMIC DNA]</scope>
    <source>
        <strain evidence="8">CGMCC 1.3240</strain>
    </source>
</reference>
<accession>A0ABW0VW25</accession>
<dbReference type="EMBL" id="JBHSOW010000032">
    <property type="protein sequence ID" value="MFC5649428.1"/>
    <property type="molecule type" value="Genomic_DNA"/>
</dbReference>
<evidence type="ECO:0000256" key="6">
    <source>
        <dbReference type="SAM" id="SignalP"/>
    </source>
</evidence>
<feature type="region of interest" description="Disordered" evidence="5">
    <location>
        <begin position="28"/>
        <end position="55"/>
    </location>
</feature>
<organism evidence="7 8">
    <name type="scientific">Paenibacillus solisilvae</name>
    <dbReference type="NCBI Taxonomy" id="2486751"/>
    <lineage>
        <taxon>Bacteria</taxon>
        <taxon>Bacillati</taxon>
        <taxon>Bacillota</taxon>
        <taxon>Bacilli</taxon>
        <taxon>Bacillales</taxon>
        <taxon>Paenibacillaceae</taxon>
        <taxon>Paenibacillus</taxon>
    </lineage>
</organism>
<dbReference type="Gene3D" id="3.40.190.10">
    <property type="entry name" value="Periplasmic binding protein-like II"/>
    <property type="match status" value="1"/>
</dbReference>
<keyword evidence="8" id="KW-1185">Reference proteome</keyword>
<evidence type="ECO:0000256" key="1">
    <source>
        <dbReference type="ARBA" id="ARBA00004196"/>
    </source>
</evidence>
<evidence type="ECO:0000256" key="5">
    <source>
        <dbReference type="SAM" id="MobiDB-lite"/>
    </source>
</evidence>